<protein>
    <submittedName>
        <fullName evidence="1">Uncharacterized protein</fullName>
    </submittedName>
</protein>
<keyword evidence="2" id="KW-1185">Reference proteome</keyword>
<dbReference type="Proteomes" id="UP000275368">
    <property type="component" value="Chromosome"/>
</dbReference>
<evidence type="ECO:0000313" key="1">
    <source>
        <dbReference type="EMBL" id="BBH23662.1"/>
    </source>
</evidence>
<dbReference type="Pfam" id="PF10825">
    <property type="entry name" value="DUF2752"/>
    <property type="match status" value="1"/>
</dbReference>
<evidence type="ECO:0000313" key="2">
    <source>
        <dbReference type="Proteomes" id="UP000275368"/>
    </source>
</evidence>
<organism evidence="1 2">
    <name type="scientific">Paenibacillus baekrokdamisoli</name>
    <dbReference type="NCBI Taxonomy" id="1712516"/>
    <lineage>
        <taxon>Bacteria</taxon>
        <taxon>Bacillati</taxon>
        <taxon>Bacillota</taxon>
        <taxon>Bacilli</taxon>
        <taxon>Bacillales</taxon>
        <taxon>Paenibacillaceae</taxon>
        <taxon>Paenibacillus</taxon>
    </lineage>
</organism>
<proteinExistence type="predicted"/>
<dbReference type="AlphaFoldDB" id="A0A3G9IZF9"/>
<gene>
    <name evidence="1" type="ORF">Back11_50070</name>
</gene>
<dbReference type="KEGG" id="pbk:Back11_50070"/>
<accession>A0A3G9IZF9</accession>
<dbReference type="InterPro" id="IPR021215">
    <property type="entry name" value="DUF2752"/>
</dbReference>
<sequence length="142" mass="16171">MLWFNQMLIDSLKLALDPKRHPKLFWGVSLGVGGLFYLKVWLPVTNIGVPCAFHELTGFFCPGCGITRVVISLLSLDFVQAFRYNPLVFILLPLYAMYFVTKKKQMRLISSGIMAIMLILTLSFGLLRNIPNFDWLAPTTVR</sequence>
<dbReference type="EMBL" id="AP019308">
    <property type="protein sequence ID" value="BBH23662.1"/>
    <property type="molecule type" value="Genomic_DNA"/>
</dbReference>
<reference evidence="1 2" key="1">
    <citation type="submission" date="2018-11" db="EMBL/GenBank/DDBJ databases">
        <title>Complete genome sequence of Paenibacillus baekrokdamisoli strain KCTC 33723.</title>
        <authorList>
            <person name="Kang S.W."/>
            <person name="Lee K.C."/>
            <person name="Kim K.K."/>
            <person name="Kim J.S."/>
            <person name="Kim D.S."/>
            <person name="Ko S.H."/>
            <person name="Yang S.H."/>
            <person name="Lee J.S."/>
        </authorList>
    </citation>
    <scope>NUCLEOTIDE SEQUENCE [LARGE SCALE GENOMIC DNA]</scope>
    <source>
        <strain evidence="1 2">KCTC 33723</strain>
    </source>
</reference>
<dbReference type="RefSeq" id="WP_311546131.1">
    <property type="nucleotide sequence ID" value="NZ_AP019308.1"/>
</dbReference>
<name>A0A3G9IZF9_9BACL</name>